<evidence type="ECO:0000313" key="2">
    <source>
        <dbReference type="Proteomes" id="UP001148629"/>
    </source>
</evidence>
<evidence type="ECO:0000313" key="1">
    <source>
        <dbReference type="EMBL" id="KAJ3545093.1"/>
    </source>
</evidence>
<dbReference type="EMBL" id="JANRMS010000164">
    <property type="protein sequence ID" value="KAJ3545093.1"/>
    <property type="molecule type" value="Genomic_DNA"/>
</dbReference>
<keyword evidence="2" id="KW-1185">Reference proteome</keyword>
<comment type="caution">
    <text evidence="1">The sequence shown here is derived from an EMBL/GenBank/DDBJ whole genome shotgun (WGS) entry which is preliminary data.</text>
</comment>
<sequence>MSSSWVEPAGPESTPDTLYEDCKQGLARCIYEHPHLSGIIVKDETGRNAIEIRHAPFAGTNFWYQDYRDDPDVPSYDELRNAGWPFGDGEQDGLSKLRPKDFPCSQNGDPVIAPQFNVIRGGVVLTMSIAHAIGDLVQFMTFVRSWAQHTCAVANARTKGDAEPPLPQQIAAHLMDRSLLSPDVQIEEDLDKLAARATNLPHLSMLDPRYSEEMEEQVEALFTKARLTNRDLENFTEDALRVLSCSVWTFSQSSIKELQHVAQKASHQNSKLSSVDCLTAFAWSRFFIAKYAPNLPGPEPVPETSRIVFAGSIRRRLTPPLPDNYMPACVDLFPVNMKTCDFTSSTPEALVKAATTVRSSNNNWNEGAFRDMLEIAHSHPMSPGLIPKGPIDALVTDHTRASTAVFEDWGPGLGRCEAFREPYLGRIPPRGEITLLPRWNNGNVDVMFAGEAVVLERLRRDTLMNEVASCQFVMGKVTQKVSLGQYLSKL</sequence>
<protein>
    <submittedName>
        <fullName evidence="1">Uncharacterized protein</fullName>
    </submittedName>
</protein>
<organism evidence="1 2">
    <name type="scientific">Fusarium decemcellulare</name>
    <dbReference type="NCBI Taxonomy" id="57161"/>
    <lineage>
        <taxon>Eukaryota</taxon>
        <taxon>Fungi</taxon>
        <taxon>Dikarya</taxon>
        <taxon>Ascomycota</taxon>
        <taxon>Pezizomycotina</taxon>
        <taxon>Sordariomycetes</taxon>
        <taxon>Hypocreomycetidae</taxon>
        <taxon>Hypocreales</taxon>
        <taxon>Nectriaceae</taxon>
        <taxon>Fusarium</taxon>
        <taxon>Fusarium decemcellulare species complex</taxon>
    </lineage>
</organism>
<name>A0ACC1SRX9_9HYPO</name>
<gene>
    <name evidence="1" type="ORF">NM208_g2682</name>
</gene>
<reference evidence="1" key="1">
    <citation type="submission" date="2022-08" db="EMBL/GenBank/DDBJ databases">
        <title>Genome Sequence of Fusarium decemcellulare.</title>
        <authorList>
            <person name="Buettner E."/>
        </authorList>
    </citation>
    <scope>NUCLEOTIDE SEQUENCE</scope>
    <source>
        <strain evidence="1">Babe19</strain>
    </source>
</reference>
<proteinExistence type="predicted"/>
<dbReference type="Proteomes" id="UP001148629">
    <property type="component" value="Unassembled WGS sequence"/>
</dbReference>
<accession>A0ACC1SRX9</accession>